<name>A0ABN1RC01_9ACTN</name>
<feature type="region of interest" description="Disordered" evidence="2">
    <location>
        <begin position="155"/>
        <end position="242"/>
    </location>
</feature>
<proteinExistence type="predicted"/>
<protein>
    <recommendedName>
        <fullName evidence="3">Hint domain-containing protein</fullName>
    </recommendedName>
</protein>
<dbReference type="SUPFAM" id="SSF51294">
    <property type="entry name" value="Hedgehog/intein (Hint) domain"/>
    <property type="match status" value="1"/>
</dbReference>
<keyword evidence="5" id="KW-1185">Reference proteome</keyword>
<feature type="domain" description="Hint" evidence="3">
    <location>
        <begin position="311"/>
        <end position="416"/>
    </location>
</feature>
<evidence type="ECO:0000259" key="3">
    <source>
        <dbReference type="SMART" id="SM00306"/>
    </source>
</evidence>
<dbReference type="RefSeq" id="WP_343955514.1">
    <property type="nucleotide sequence ID" value="NZ_BAAAHQ010000071.1"/>
</dbReference>
<evidence type="ECO:0000256" key="1">
    <source>
        <dbReference type="ARBA" id="ARBA00022737"/>
    </source>
</evidence>
<dbReference type="SMART" id="SM00306">
    <property type="entry name" value="HintN"/>
    <property type="match status" value="1"/>
</dbReference>
<accession>A0ABN1RC01</accession>
<dbReference type="CDD" id="cd00081">
    <property type="entry name" value="Hint"/>
    <property type="match status" value="1"/>
</dbReference>
<dbReference type="InterPro" id="IPR050708">
    <property type="entry name" value="T6SS_VgrG/RHS"/>
</dbReference>
<dbReference type="InterPro" id="IPR056823">
    <property type="entry name" value="TEN-like_YD-shell"/>
</dbReference>
<comment type="caution">
    <text evidence="4">The sequence shown here is derived from an EMBL/GenBank/DDBJ whole genome shotgun (WGS) entry which is preliminary data.</text>
</comment>
<feature type="compositionally biased region" description="Basic residues" evidence="2">
    <location>
        <begin position="192"/>
        <end position="212"/>
    </location>
</feature>
<evidence type="ECO:0000256" key="2">
    <source>
        <dbReference type="SAM" id="MobiDB-lite"/>
    </source>
</evidence>
<sequence>MVYDADGERLIRRDPDGTATLYLGHAELRLAGGQVTGKRYYSASDGSKVAMREPGGLRWLLAGRHGSTQLAVDDTTGAVSRERYLPYGKRRGGDDLPFTDLGFLGKTEDASTELTYLGARYYDPSIARFISTDPELDLRTPEWANAYSYAANNPIDLSDPDGRRVDTGGGSGDTSYGYARGNQKNANQNFAKTHHASGKRKSKRERRIHRQRERASEKARIRGVRQRRTETRDAQIRDKKEASHKSWQKEYCRTHNCTGRAKPAGLLGEGEGVIERELADALNPAKKIETVVKVGRKVAQKIHKALKGKSCSSFVPGTQVLMADGTTKPIEKIKVGDKVLATDPETGQTAPRTVTTPIDSRGAKNLVRISVGTADGRSGTAGALIATEEHPFWSLDQKAWIDAGQLRPGTSLQASSGVRRVQVSGVATWTSSSQAVHNLTVDDLHTYYVLAGATPVLVHNSNGCPTRRLSDPLPKGMNNKIASAYDDVKAGRIPSHDTYSGREHPWWAGSKEYSVPGRPKTDRILEKELPNGVKVYGWTSTHYTKIQRFSAPHFPDSGWN</sequence>
<dbReference type="InterPro" id="IPR022385">
    <property type="entry name" value="Rhs_assc_core"/>
</dbReference>
<gene>
    <name evidence="4" type="ORF">GCM10009560_78790</name>
</gene>
<organism evidence="4 5">
    <name type="scientific">Nonomuraea longicatena</name>
    <dbReference type="NCBI Taxonomy" id="83682"/>
    <lineage>
        <taxon>Bacteria</taxon>
        <taxon>Bacillati</taxon>
        <taxon>Actinomycetota</taxon>
        <taxon>Actinomycetes</taxon>
        <taxon>Streptosporangiales</taxon>
        <taxon>Streptosporangiaceae</taxon>
        <taxon>Nonomuraea</taxon>
    </lineage>
</organism>
<dbReference type="InterPro" id="IPR003587">
    <property type="entry name" value="Hint_dom_N"/>
</dbReference>
<dbReference type="PANTHER" id="PTHR32305:SF17">
    <property type="entry name" value="TRNA NUCLEASE WAPA"/>
    <property type="match status" value="1"/>
</dbReference>
<dbReference type="InterPro" id="IPR036844">
    <property type="entry name" value="Hint_dom_sf"/>
</dbReference>
<dbReference type="EMBL" id="BAAAHQ010000071">
    <property type="protein sequence ID" value="GAA0954694.1"/>
    <property type="molecule type" value="Genomic_DNA"/>
</dbReference>
<feature type="compositionally biased region" description="Basic and acidic residues" evidence="2">
    <location>
        <begin position="227"/>
        <end position="242"/>
    </location>
</feature>
<dbReference type="Pfam" id="PF07591">
    <property type="entry name" value="PT-HINT"/>
    <property type="match status" value="1"/>
</dbReference>
<dbReference type="Proteomes" id="UP001501578">
    <property type="component" value="Unassembled WGS sequence"/>
</dbReference>
<evidence type="ECO:0000313" key="4">
    <source>
        <dbReference type="EMBL" id="GAA0954694.1"/>
    </source>
</evidence>
<evidence type="ECO:0000313" key="5">
    <source>
        <dbReference type="Proteomes" id="UP001501578"/>
    </source>
</evidence>
<dbReference type="NCBIfam" id="TIGR03696">
    <property type="entry name" value="Rhs_assc_core"/>
    <property type="match status" value="1"/>
</dbReference>
<dbReference type="PANTHER" id="PTHR32305">
    <property type="match status" value="1"/>
</dbReference>
<dbReference type="Pfam" id="PF25023">
    <property type="entry name" value="TEN_YD-shell"/>
    <property type="match status" value="1"/>
</dbReference>
<keyword evidence="1" id="KW-0677">Repeat</keyword>
<feature type="compositionally biased region" description="Polar residues" evidence="2">
    <location>
        <begin position="182"/>
        <end position="191"/>
    </location>
</feature>
<reference evidence="4 5" key="1">
    <citation type="journal article" date="2019" name="Int. J. Syst. Evol. Microbiol.">
        <title>The Global Catalogue of Microorganisms (GCM) 10K type strain sequencing project: providing services to taxonomists for standard genome sequencing and annotation.</title>
        <authorList>
            <consortium name="The Broad Institute Genomics Platform"/>
            <consortium name="The Broad Institute Genome Sequencing Center for Infectious Disease"/>
            <person name="Wu L."/>
            <person name="Ma J."/>
        </authorList>
    </citation>
    <scope>NUCLEOTIDE SEQUENCE [LARGE SCALE GENOMIC DNA]</scope>
    <source>
        <strain evidence="4 5">JCM 11136</strain>
    </source>
</reference>
<dbReference type="Gene3D" id="2.170.16.10">
    <property type="entry name" value="Hedgehog/Intein (Hint) domain"/>
    <property type="match status" value="1"/>
</dbReference>
<dbReference type="Gene3D" id="2.180.10.10">
    <property type="entry name" value="RHS repeat-associated core"/>
    <property type="match status" value="1"/>
</dbReference>